<organism evidence="1 2">
    <name type="scientific">Candidatus Blautia stercorigallinarum</name>
    <dbReference type="NCBI Taxonomy" id="2838501"/>
    <lineage>
        <taxon>Bacteria</taxon>
        <taxon>Bacillati</taxon>
        <taxon>Bacillota</taxon>
        <taxon>Clostridia</taxon>
        <taxon>Lachnospirales</taxon>
        <taxon>Lachnospiraceae</taxon>
        <taxon>Blautia</taxon>
    </lineage>
</organism>
<reference evidence="1" key="2">
    <citation type="submission" date="2021-04" db="EMBL/GenBank/DDBJ databases">
        <authorList>
            <person name="Gilroy R."/>
        </authorList>
    </citation>
    <scope>NUCLEOTIDE SEQUENCE</scope>
    <source>
        <strain evidence="1">CHK195-9823</strain>
    </source>
</reference>
<evidence type="ECO:0000313" key="1">
    <source>
        <dbReference type="EMBL" id="HIV38434.1"/>
    </source>
</evidence>
<gene>
    <name evidence="1" type="ORF">H9747_05460</name>
</gene>
<evidence type="ECO:0000313" key="2">
    <source>
        <dbReference type="Proteomes" id="UP000886814"/>
    </source>
</evidence>
<name>A0A9D1PBY6_9FIRM</name>
<dbReference type="EMBL" id="DXIQ01000032">
    <property type="protein sequence ID" value="HIV38434.1"/>
    <property type="molecule type" value="Genomic_DNA"/>
</dbReference>
<proteinExistence type="predicted"/>
<reference evidence="1" key="1">
    <citation type="journal article" date="2021" name="PeerJ">
        <title>Extensive microbial diversity within the chicken gut microbiome revealed by metagenomics and culture.</title>
        <authorList>
            <person name="Gilroy R."/>
            <person name="Ravi A."/>
            <person name="Getino M."/>
            <person name="Pursley I."/>
            <person name="Horton D.L."/>
            <person name="Alikhan N.F."/>
            <person name="Baker D."/>
            <person name="Gharbi K."/>
            <person name="Hall N."/>
            <person name="Watson M."/>
            <person name="Adriaenssens E.M."/>
            <person name="Foster-Nyarko E."/>
            <person name="Jarju S."/>
            <person name="Secka A."/>
            <person name="Antonio M."/>
            <person name="Oren A."/>
            <person name="Chaudhuri R.R."/>
            <person name="La Ragione R."/>
            <person name="Hildebrand F."/>
            <person name="Pallen M.J."/>
        </authorList>
    </citation>
    <scope>NUCLEOTIDE SEQUENCE</scope>
    <source>
        <strain evidence="1">CHK195-9823</strain>
    </source>
</reference>
<protein>
    <submittedName>
        <fullName evidence="1">Uncharacterized protein</fullName>
    </submittedName>
</protein>
<accession>A0A9D1PBY6</accession>
<dbReference type="AlphaFoldDB" id="A0A9D1PBY6"/>
<sequence length="341" mass="41099">MRVRGAYMSVEEFFSDFIGLLENECHSRFYKEYVQTRDSTNRAVFKMLFKSVGKSDMNIVYMAFMKFWWLRKSEDQALTVEDIIELFAFYVICNLSGLKKEKTILTQSFISARNMKDLYEVLHGIEIQMFKTAQKRLTVLKSDQDKAEYLSFNIQMFYNEFVFDKRGGRWKLSVSNQDFLDKYDSNRKKFVKDHFLIQNGKKIRLLDGSTFKIDRGMAQRRRGVFNFIYHYDNFENKDFVGRLKEIRHSGGQNRAYGKYENAYFDFIEKQMENYFEINTHMPEEDKWKEIEKRYLEGLPEVFPKLVFYILEENISAWNLTICREIQNRFPEELLQKYEPDL</sequence>
<dbReference type="Proteomes" id="UP000886814">
    <property type="component" value="Unassembled WGS sequence"/>
</dbReference>
<comment type="caution">
    <text evidence="1">The sequence shown here is derived from an EMBL/GenBank/DDBJ whole genome shotgun (WGS) entry which is preliminary data.</text>
</comment>